<feature type="domain" description="Disease resistance protein winged helix" evidence="3">
    <location>
        <begin position="107"/>
        <end position="177"/>
    </location>
</feature>
<dbReference type="InterPro" id="IPR042197">
    <property type="entry name" value="Apaf_helical"/>
</dbReference>
<evidence type="ECO:0000313" key="5">
    <source>
        <dbReference type="Proteomes" id="UP000015106"/>
    </source>
</evidence>
<name>A0A8R7PPF5_TRIUA</name>
<dbReference type="InterPro" id="IPR044974">
    <property type="entry name" value="Disease_R_plants"/>
</dbReference>
<dbReference type="GO" id="GO:0009626">
    <property type="term" value="P:plant-type hypersensitive response"/>
    <property type="evidence" value="ECO:0007669"/>
    <property type="project" value="UniProtKB-ARBA"/>
</dbReference>
<dbReference type="Gramene" id="TuG1812G0300001054.01.T01">
    <property type="protein sequence ID" value="TuG1812G0300001054.01.T01.cds376284"/>
    <property type="gene ID" value="TuG1812G0300001054.01"/>
</dbReference>
<dbReference type="PANTHER" id="PTHR23155">
    <property type="entry name" value="DISEASE RESISTANCE PROTEIN RP"/>
    <property type="match status" value="1"/>
</dbReference>
<dbReference type="PANTHER" id="PTHR23155:SF1167">
    <property type="entry name" value="OS08G0412100 PROTEIN"/>
    <property type="match status" value="1"/>
</dbReference>
<dbReference type="InterPro" id="IPR058922">
    <property type="entry name" value="WHD_DRP"/>
</dbReference>
<evidence type="ECO:0000259" key="3">
    <source>
        <dbReference type="Pfam" id="PF23559"/>
    </source>
</evidence>
<dbReference type="FunFam" id="1.10.10.10:FF:000322">
    <property type="entry name" value="Probable disease resistance protein At1g63360"/>
    <property type="match status" value="1"/>
</dbReference>
<dbReference type="EnsemblPlants" id="TuG1812G0300001054.01.T01">
    <property type="protein sequence ID" value="TuG1812G0300001054.01.T01.cds376284"/>
    <property type="gene ID" value="TuG1812G0300001054.01"/>
</dbReference>
<reference evidence="4" key="3">
    <citation type="submission" date="2022-06" db="UniProtKB">
        <authorList>
            <consortium name="EnsemblPlants"/>
        </authorList>
    </citation>
    <scope>IDENTIFICATION</scope>
</reference>
<keyword evidence="5" id="KW-1185">Reference proteome</keyword>
<dbReference type="Proteomes" id="UP000015106">
    <property type="component" value="Chromosome 3"/>
</dbReference>
<evidence type="ECO:0000256" key="2">
    <source>
        <dbReference type="ARBA" id="ARBA00022821"/>
    </source>
</evidence>
<dbReference type="Gene3D" id="1.10.8.430">
    <property type="entry name" value="Helical domain of apoptotic protease-activating factors"/>
    <property type="match status" value="1"/>
</dbReference>
<dbReference type="GO" id="GO:0002758">
    <property type="term" value="P:innate immune response-activating signaling pathway"/>
    <property type="evidence" value="ECO:0007669"/>
    <property type="project" value="UniProtKB-ARBA"/>
</dbReference>
<dbReference type="Pfam" id="PF23559">
    <property type="entry name" value="WHD_DRP"/>
    <property type="match status" value="1"/>
</dbReference>
<keyword evidence="2" id="KW-0611">Plant defense</keyword>
<sequence>MKPLNGSHSKRLFLKTIFGSEDCCPDMLRDISYEILKKCGGLPLAINSISHLLARGPINKQEWEKVKRSIGSDLSKSQSLEGMKNILSLSYNVLPGHLKTCLLYLSIFPEDYVIDKERLVRRWIAEGFISEERGQSKQDVAEKYFYELINKNMVQPVDIGHDGKARACRVHDMMLELLISKSAEENFITVVDSGQTVLANRQGFIRRLSI</sequence>
<reference evidence="5" key="1">
    <citation type="journal article" date="2013" name="Nature">
        <title>Draft genome of the wheat A-genome progenitor Triticum urartu.</title>
        <authorList>
            <person name="Ling H.Q."/>
            <person name="Zhao S."/>
            <person name="Liu D."/>
            <person name="Wang J."/>
            <person name="Sun H."/>
            <person name="Zhang C."/>
            <person name="Fan H."/>
            <person name="Li D."/>
            <person name="Dong L."/>
            <person name="Tao Y."/>
            <person name="Gao C."/>
            <person name="Wu H."/>
            <person name="Li Y."/>
            <person name="Cui Y."/>
            <person name="Guo X."/>
            <person name="Zheng S."/>
            <person name="Wang B."/>
            <person name="Yu K."/>
            <person name="Liang Q."/>
            <person name="Yang W."/>
            <person name="Lou X."/>
            <person name="Chen J."/>
            <person name="Feng M."/>
            <person name="Jian J."/>
            <person name="Zhang X."/>
            <person name="Luo G."/>
            <person name="Jiang Y."/>
            <person name="Liu J."/>
            <person name="Wang Z."/>
            <person name="Sha Y."/>
            <person name="Zhang B."/>
            <person name="Wu H."/>
            <person name="Tang D."/>
            <person name="Shen Q."/>
            <person name="Xue P."/>
            <person name="Zou S."/>
            <person name="Wang X."/>
            <person name="Liu X."/>
            <person name="Wang F."/>
            <person name="Yang Y."/>
            <person name="An X."/>
            <person name="Dong Z."/>
            <person name="Zhang K."/>
            <person name="Zhang X."/>
            <person name="Luo M.C."/>
            <person name="Dvorak J."/>
            <person name="Tong Y."/>
            <person name="Wang J."/>
            <person name="Yang H."/>
            <person name="Li Z."/>
            <person name="Wang D."/>
            <person name="Zhang A."/>
            <person name="Wang J."/>
        </authorList>
    </citation>
    <scope>NUCLEOTIDE SEQUENCE</scope>
    <source>
        <strain evidence="5">cv. G1812</strain>
    </source>
</reference>
<evidence type="ECO:0000313" key="4">
    <source>
        <dbReference type="EnsemblPlants" id="TuG1812G0300001054.01.T01.cds376284"/>
    </source>
</evidence>
<dbReference type="InterPro" id="IPR036388">
    <property type="entry name" value="WH-like_DNA-bd_sf"/>
</dbReference>
<proteinExistence type="predicted"/>
<dbReference type="GO" id="GO:0042742">
    <property type="term" value="P:defense response to bacterium"/>
    <property type="evidence" value="ECO:0007669"/>
    <property type="project" value="UniProtKB-ARBA"/>
</dbReference>
<keyword evidence="1" id="KW-0677">Repeat</keyword>
<reference evidence="4" key="2">
    <citation type="submission" date="2018-03" db="EMBL/GenBank/DDBJ databases">
        <title>The Triticum urartu genome reveals the dynamic nature of wheat genome evolution.</title>
        <authorList>
            <person name="Ling H."/>
            <person name="Ma B."/>
            <person name="Shi X."/>
            <person name="Liu H."/>
            <person name="Dong L."/>
            <person name="Sun H."/>
            <person name="Cao Y."/>
            <person name="Gao Q."/>
            <person name="Zheng S."/>
            <person name="Li Y."/>
            <person name="Yu Y."/>
            <person name="Du H."/>
            <person name="Qi M."/>
            <person name="Li Y."/>
            <person name="Yu H."/>
            <person name="Cui Y."/>
            <person name="Wang N."/>
            <person name="Chen C."/>
            <person name="Wu H."/>
            <person name="Zhao Y."/>
            <person name="Zhang J."/>
            <person name="Li Y."/>
            <person name="Zhou W."/>
            <person name="Zhang B."/>
            <person name="Hu W."/>
            <person name="Eijk M."/>
            <person name="Tang J."/>
            <person name="Witsenboer H."/>
            <person name="Zhao S."/>
            <person name="Li Z."/>
            <person name="Zhang A."/>
            <person name="Wang D."/>
            <person name="Liang C."/>
        </authorList>
    </citation>
    <scope>NUCLEOTIDE SEQUENCE [LARGE SCALE GENOMIC DNA]</scope>
    <source>
        <strain evidence="4">cv. G1812</strain>
    </source>
</reference>
<dbReference type="GO" id="GO:0043531">
    <property type="term" value="F:ADP binding"/>
    <property type="evidence" value="ECO:0007669"/>
    <property type="project" value="InterPro"/>
</dbReference>
<dbReference type="Gene3D" id="1.10.10.10">
    <property type="entry name" value="Winged helix-like DNA-binding domain superfamily/Winged helix DNA-binding domain"/>
    <property type="match status" value="1"/>
</dbReference>
<dbReference type="SUPFAM" id="SSF52540">
    <property type="entry name" value="P-loop containing nucleoside triphosphate hydrolases"/>
    <property type="match status" value="1"/>
</dbReference>
<dbReference type="InterPro" id="IPR027417">
    <property type="entry name" value="P-loop_NTPase"/>
</dbReference>
<protein>
    <recommendedName>
        <fullName evidence="3">Disease resistance protein winged helix domain-containing protein</fullName>
    </recommendedName>
</protein>
<evidence type="ECO:0000256" key="1">
    <source>
        <dbReference type="ARBA" id="ARBA00022737"/>
    </source>
</evidence>
<organism evidence="4 5">
    <name type="scientific">Triticum urartu</name>
    <name type="common">Red wild einkorn</name>
    <name type="synonym">Crithodium urartu</name>
    <dbReference type="NCBI Taxonomy" id="4572"/>
    <lineage>
        <taxon>Eukaryota</taxon>
        <taxon>Viridiplantae</taxon>
        <taxon>Streptophyta</taxon>
        <taxon>Embryophyta</taxon>
        <taxon>Tracheophyta</taxon>
        <taxon>Spermatophyta</taxon>
        <taxon>Magnoliopsida</taxon>
        <taxon>Liliopsida</taxon>
        <taxon>Poales</taxon>
        <taxon>Poaceae</taxon>
        <taxon>BOP clade</taxon>
        <taxon>Pooideae</taxon>
        <taxon>Triticodae</taxon>
        <taxon>Triticeae</taxon>
        <taxon>Triticinae</taxon>
        <taxon>Triticum</taxon>
    </lineage>
</organism>
<accession>A0A8R7PPF5</accession>
<dbReference type="AlphaFoldDB" id="A0A8R7PPF5"/>